<name>T0ZDV1_9ZZZZ</name>
<dbReference type="PANTHER" id="PTHR43051">
    <property type="entry name" value="POLYNUCLEOTIDE ADENYLYLTRANSFERASE FAMILY PROTEIN"/>
    <property type="match status" value="1"/>
</dbReference>
<dbReference type="PANTHER" id="PTHR43051:SF1">
    <property type="entry name" value="POLYNUCLEOTIDE ADENYLYLTRANSFERASE FAMILY PROTEIN"/>
    <property type="match status" value="1"/>
</dbReference>
<dbReference type="Gene3D" id="1.10.3090.10">
    <property type="entry name" value="cca-adding enzyme, domain 2"/>
    <property type="match status" value="1"/>
</dbReference>
<proteinExistence type="predicted"/>
<sequence>AARQLRMIGDPETRYREDPVRMLRAARFEAKLGFTLEPASAEPIGRLRDLLGGVPPARLFDETLKLFLTGHGERSLPVLRRRGLLEALLPNVESYLAAHPRSLVEKLVIKGLANTDARVLASRSVTPTFLLALLLYGPIAAIIESLPPSRWHEFAAILEACDQAVREAQRHVAIPKRFTLGLREMFALQPRLEHPRGRRALRLIGHPRFRAAYDLLLLRAQFGMASADIAKWWTDLQSVSEEEQGRMADALAAGPERPGGQTGRRRRRR</sequence>
<dbReference type="InterPro" id="IPR052191">
    <property type="entry name" value="tRNA_ntf/polyA_polymerase_I"/>
</dbReference>
<feature type="domain" description="tRNA nucleotidyltransferase/poly(A) polymerase RNA and SrmB- binding" evidence="3">
    <location>
        <begin position="33"/>
        <end position="95"/>
    </location>
</feature>
<protein>
    <submittedName>
        <fullName evidence="4">PolyA polymerase</fullName>
    </submittedName>
</protein>
<dbReference type="SUPFAM" id="SSF81891">
    <property type="entry name" value="Poly A polymerase C-terminal region-like"/>
    <property type="match status" value="1"/>
</dbReference>
<comment type="caution">
    <text evidence="4">The sequence shown here is derived from an EMBL/GenBank/DDBJ whole genome shotgun (WGS) entry which is preliminary data.</text>
</comment>
<feature type="non-terminal residue" evidence="4">
    <location>
        <position position="269"/>
    </location>
</feature>
<reference evidence="4" key="1">
    <citation type="submission" date="2013-08" db="EMBL/GenBank/DDBJ databases">
        <authorList>
            <person name="Mendez C."/>
            <person name="Richter M."/>
            <person name="Ferrer M."/>
            <person name="Sanchez J."/>
        </authorList>
    </citation>
    <scope>NUCLEOTIDE SEQUENCE</scope>
</reference>
<dbReference type="Pfam" id="PF12627">
    <property type="entry name" value="PolyA_pol_RNAbd"/>
    <property type="match status" value="1"/>
</dbReference>
<accession>T0ZDV1</accession>
<feature type="non-terminal residue" evidence="4">
    <location>
        <position position="1"/>
    </location>
</feature>
<dbReference type="Pfam" id="PF12626">
    <property type="entry name" value="PolyA_pol_arg_C"/>
    <property type="match status" value="1"/>
</dbReference>
<reference evidence="4" key="2">
    <citation type="journal article" date="2014" name="ISME J.">
        <title>Microbial stratification in low pH oxic and suboxic macroscopic growths along an acid mine drainage.</title>
        <authorList>
            <person name="Mendez-Garcia C."/>
            <person name="Mesa V."/>
            <person name="Sprenger R.R."/>
            <person name="Richter M."/>
            <person name="Diez M.S."/>
            <person name="Solano J."/>
            <person name="Bargiela R."/>
            <person name="Golyshina O.V."/>
            <person name="Manteca A."/>
            <person name="Ramos J.L."/>
            <person name="Gallego J.R."/>
            <person name="Llorente I."/>
            <person name="Martins Dos Santos V.A."/>
            <person name="Jensen O.N."/>
            <person name="Pelaez A.I."/>
            <person name="Sanchez J."/>
            <person name="Ferrer M."/>
        </authorList>
    </citation>
    <scope>NUCLEOTIDE SEQUENCE</scope>
</reference>
<organism evidence="4">
    <name type="scientific">mine drainage metagenome</name>
    <dbReference type="NCBI Taxonomy" id="410659"/>
    <lineage>
        <taxon>unclassified sequences</taxon>
        <taxon>metagenomes</taxon>
        <taxon>ecological metagenomes</taxon>
    </lineage>
</organism>
<dbReference type="InterPro" id="IPR025866">
    <property type="entry name" value="PolyA_pol_arg_C_dom"/>
</dbReference>
<dbReference type="AlphaFoldDB" id="T0ZDV1"/>
<dbReference type="InterPro" id="IPR032828">
    <property type="entry name" value="PolyA_RNA-bd"/>
</dbReference>
<evidence type="ECO:0000259" key="2">
    <source>
        <dbReference type="Pfam" id="PF12626"/>
    </source>
</evidence>
<feature type="region of interest" description="Disordered" evidence="1">
    <location>
        <begin position="244"/>
        <end position="269"/>
    </location>
</feature>
<dbReference type="EMBL" id="AUZX01015839">
    <property type="protein sequence ID" value="EQD28005.1"/>
    <property type="molecule type" value="Genomic_DNA"/>
</dbReference>
<evidence type="ECO:0000256" key="1">
    <source>
        <dbReference type="SAM" id="MobiDB-lite"/>
    </source>
</evidence>
<evidence type="ECO:0000259" key="3">
    <source>
        <dbReference type="Pfam" id="PF12627"/>
    </source>
</evidence>
<feature type="domain" description="Polymerase A arginine-rich C-terminal" evidence="2">
    <location>
        <begin position="152"/>
        <end position="268"/>
    </location>
</feature>
<evidence type="ECO:0000313" key="4">
    <source>
        <dbReference type="EMBL" id="EQD28005.1"/>
    </source>
</evidence>
<gene>
    <name evidence="4" type="ORF">B1A_21431</name>
</gene>